<reference evidence="1" key="1">
    <citation type="submission" date="2021-01" db="EMBL/GenBank/DDBJ databases">
        <authorList>
            <person name="Corre E."/>
            <person name="Pelletier E."/>
            <person name="Niang G."/>
            <person name="Scheremetjew M."/>
            <person name="Finn R."/>
            <person name="Kale V."/>
            <person name="Holt S."/>
            <person name="Cochrane G."/>
            <person name="Meng A."/>
            <person name="Brown T."/>
            <person name="Cohen L."/>
        </authorList>
    </citation>
    <scope>NUCLEOTIDE SEQUENCE</scope>
    <source>
        <strain evidence="1">CCMP1510</strain>
    </source>
</reference>
<dbReference type="InterPro" id="IPR027417">
    <property type="entry name" value="P-loop_NTPase"/>
</dbReference>
<accession>A0A7S3NNS5</accession>
<dbReference type="EMBL" id="HBIJ01020554">
    <property type="protein sequence ID" value="CAE0372637.1"/>
    <property type="molecule type" value="Transcribed_RNA"/>
</dbReference>
<dbReference type="AlphaFoldDB" id="A0A7S3NNS5"/>
<sequence length="343" mass="39413">MIGIGPGKSASTYIARLLQDDPRVVVGNATLGGRKCCEAELYWLLNKEEMLKGLSSYSKYFQVNTGLKTIFYEKTPRYSDDVTVPYHARVLLGPRLKLIFTLRPPAALDASLYMHRRAFEYNSNGQKMSYRMWVEERIQAYLKWIDCRRQSLKSLITMDNRQDKAITSYLNELLSSTFDWCTSALIEAYMNAQCGLGAGPNIHDPLNTILVVNGMRRWFHVYNNPDQWLCITTDMMFHYPDQVKEALSLFIGRDNNSSLSLNTHSIPEPPIEGRLRQCLIEVHEQKFSISLSILVKEIEASVARLTNFITRHRECEDHDLFLSACGFIPPGFHSCKLKIEKRL</sequence>
<name>A0A7S3NNS5_9STRA</name>
<evidence type="ECO:0008006" key="2">
    <source>
        <dbReference type="Google" id="ProtNLM"/>
    </source>
</evidence>
<dbReference type="Gene3D" id="3.40.50.300">
    <property type="entry name" value="P-loop containing nucleotide triphosphate hydrolases"/>
    <property type="match status" value="1"/>
</dbReference>
<dbReference type="SUPFAM" id="SSF52540">
    <property type="entry name" value="P-loop containing nucleoside triphosphate hydrolases"/>
    <property type="match status" value="1"/>
</dbReference>
<gene>
    <name evidence="1" type="ORF">ALAG00032_LOCUS13421</name>
</gene>
<protein>
    <recommendedName>
        <fullName evidence="2">Sulfotransferase domain-containing protein</fullName>
    </recommendedName>
</protein>
<evidence type="ECO:0000313" key="1">
    <source>
        <dbReference type="EMBL" id="CAE0372637.1"/>
    </source>
</evidence>
<organism evidence="1">
    <name type="scientific">Aureoumbra lagunensis</name>
    <dbReference type="NCBI Taxonomy" id="44058"/>
    <lineage>
        <taxon>Eukaryota</taxon>
        <taxon>Sar</taxon>
        <taxon>Stramenopiles</taxon>
        <taxon>Ochrophyta</taxon>
        <taxon>Pelagophyceae</taxon>
        <taxon>Pelagomonadales</taxon>
        <taxon>Aureoumbra</taxon>
    </lineage>
</organism>
<proteinExistence type="predicted"/>